<sequence>MAIAVRMKPSSPVIPSTSAERRTIGQPRVDPERPATTRAMFPTMKIGRAPTECPAMLTSSGIRPTMIQHRPARTTMTCHAGFRRVWDQAVDTKTVPRAVEVLTILTAAGDHAHVAP</sequence>
<feature type="compositionally biased region" description="Basic and acidic residues" evidence="1">
    <location>
        <begin position="19"/>
        <end position="34"/>
    </location>
</feature>
<organism evidence="2 3">
    <name type="scientific">Curtobacterium citri</name>
    <dbReference type="NCBI Taxonomy" id="3055139"/>
    <lineage>
        <taxon>Bacteria</taxon>
        <taxon>Bacillati</taxon>
        <taxon>Actinomycetota</taxon>
        <taxon>Actinomycetes</taxon>
        <taxon>Micrococcales</taxon>
        <taxon>Microbacteriaceae</taxon>
        <taxon>Curtobacterium</taxon>
    </lineage>
</organism>
<gene>
    <name evidence="2" type="ORF">QUG92_16830</name>
</gene>
<name>A0ABT7TB14_9MICO</name>
<dbReference type="Proteomes" id="UP001237823">
    <property type="component" value="Unassembled WGS sequence"/>
</dbReference>
<dbReference type="RefSeq" id="WP_182046280.1">
    <property type="nucleotide sequence ID" value="NZ_JAUCML010000016.1"/>
</dbReference>
<feature type="region of interest" description="Disordered" evidence="1">
    <location>
        <begin position="1"/>
        <end position="34"/>
    </location>
</feature>
<accession>A0ABT7TB14</accession>
<evidence type="ECO:0000313" key="3">
    <source>
        <dbReference type="Proteomes" id="UP001237823"/>
    </source>
</evidence>
<proteinExistence type="predicted"/>
<keyword evidence="3" id="KW-1185">Reference proteome</keyword>
<reference evidence="2 3" key="1">
    <citation type="submission" date="2023-06" db="EMBL/GenBank/DDBJ databases">
        <authorList>
            <person name="Feng G."/>
            <person name="Li J."/>
            <person name="Zhu H."/>
        </authorList>
    </citation>
    <scope>NUCLEOTIDE SEQUENCE [LARGE SCALE GENOMIC DNA]</scope>
    <source>
        <strain evidence="2 3">RHCKG23</strain>
    </source>
</reference>
<dbReference type="EMBL" id="JAUCML010000016">
    <property type="protein sequence ID" value="MDM7886777.1"/>
    <property type="molecule type" value="Genomic_DNA"/>
</dbReference>
<comment type="caution">
    <text evidence="2">The sequence shown here is derived from an EMBL/GenBank/DDBJ whole genome shotgun (WGS) entry which is preliminary data.</text>
</comment>
<evidence type="ECO:0000313" key="2">
    <source>
        <dbReference type="EMBL" id="MDM7886777.1"/>
    </source>
</evidence>
<protein>
    <submittedName>
        <fullName evidence="2">Uncharacterized protein</fullName>
    </submittedName>
</protein>
<evidence type="ECO:0000256" key="1">
    <source>
        <dbReference type="SAM" id="MobiDB-lite"/>
    </source>
</evidence>